<dbReference type="OrthoDB" id="9133049at2"/>
<dbReference type="HOGENOM" id="CLU_146045_0_0_6"/>
<reference evidence="1 2" key="1">
    <citation type="submission" date="2014-07" db="EMBL/GenBank/DDBJ databases">
        <authorList>
            <person name="Lee K."/>
            <person name="Lim J.Y."/>
            <person name="Hwang I."/>
        </authorList>
    </citation>
    <scope>NUCLEOTIDE SEQUENCE [LARGE SCALE GENOMIC DNA]</scope>
    <source>
        <strain evidence="1 2">KL28</strain>
    </source>
</reference>
<evidence type="ECO:0008006" key="3">
    <source>
        <dbReference type="Google" id="ProtNLM"/>
    </source>
</evidence>
<proteinExistence type="predicted"/>
<organism evidence="1 2">
    <name type="scientific">Pseudomonas alkylphenolica</name>
    <dbReference type="NCBI Taxonomy" id="237609"/>
    <lineage>
        <taxon>Bacteria</taxon>
        <taxon>Pseudomonadati</taxon>
        <taxon>Pseudomonadota</taxon>
        <taxon>Gammaproteobacteria</taxon>
        <taxon>Pseudomonadales</taxon>
        <taxon>Pseudomonadaceae</taxon>
        <taxon>Pseudomonas</taxon>
    </lineage>
</organism>
<protein>
    <recommendedName>
        <fullName evidence="3">Lipoprotein</fullName>
    </recommendedName>
</protein>
<name>A0A077F6R2_9PSED</name>
<evidence type="ECO:0000313" key="1">
    <source>
        <dbReference type="EMBL" id="AIL61153.1"/>
    </source>
</evidence>
<accession>A0A077F6R2</accession>
<dbReference type="PROSITE" id="PS51257">
    <property type="entry name" value="PROKAR_LIPOPROTEIN"/>
    <property type="match status" value="1"/>
</dbReference>
<dbReference type="EMBL" id="CP009048">
    <property type="protein sequence ID" value="AIL61153.1"/>
    <property type="molecule type" value="Genomic_DNA"/>
</dbReference>
<sequence length="145" mass="15017">MKTLSSLALVVAAGWISGCATGPDHQLVSVPLKATQDNAGHIAHASLVAMGNETEIRIAVSGVPDFTVMPARLYTYLYTGGCGGLSGKPAYSMNQTVRSDLHGSGMELVKVAPLSLDSLRSGNYALVVRGSAADGNHDLFCANVI</sequence>
<dbReference type="RefSeq" id="WP_038609563.1">
    <property type="nucleotide sequence ID" value="NZ_CP009048.1"/>
</dbReference>
<dbReference type="KEGG" id="palk:PSAKL28_19310"/>
<dbReference type="AlphaFoldDB" id="A0A077F6R2"/>
<dbReference type="Proteomes" id="UP000028931">
    <property type="component" value="Chromosome"/>
</dbReference>
<gene>
    <name evidence="1" type="ORF">PSAKL28_19310</name>
</gene>
<evidence type="ECO:0000313" key="2">
    <source>
        <dbReference type="Proteomes" id="UP000028931"/>
    </source>
</evidence>